<keyword evidence="3" id="KW-1185">Reference proteome</keyword>
<evidence type="ECO:0000313" key="3">
    <source>
        <dbReference type="Proteomes" id="UP001595868"/>
    </source>
</evidence>
<dbReference type="EMBL" id="JBHSBN010000004">
    <property type="protein sequence ID" value="MFC4105824.1"/>
    <property type="molecule type" value="Genomic_DNA"/>
</dbReference>
<gene>
    <name evidence="2" type="ORF">ACFOX0_07735</name>
</gene>
<dbReference type="SUPFAM" id="SSF54427">
    <property type="entry name" value="NTF2-like"/>
    <property type="match status" value="1"/>
</dbReference>
<comment type="caution">
    <text evidence="2">The sequence shown here is derived from an EMBL/GenBank/DDBJ whole genome shotgun (WGS) entry which is preliminary data.</text>
</comment>
<dbReference type="RefSeq" id="WP_377543139.1">
    <property type="nucleotide sequence ID" value="NZ_JBHSBN010000004.1"/>
</dbReference>
<evidence type="ECO:0000313" key="2">
    <source>
        <dbReference type="EMBL" id="MFC4105824.1"/>
    </source>
</evidence>
<dbReference type="Proteomes" id="UP001595868">
    <property type="component" value="Unassembled WGS sequence"/>
</dbReference>
<organism evidence="2 3">
    <name type="scientific">Micromonospora zhanjiangensis</name>
    <dbReference type="NCBI Taxonomy" id="1522057"/>
    <lineage>
        <taxon>Bacteria</taxon>
        <taxon>Bacillati</taxon>
        <taxon>Actinomycetota</taxon>
        <taxon>Actinomycetes</taxon>
        <taxon>Micromonosporales</taxon>
        <taxon>Micromonosporaceae</taxon>
        <taxon>Micromonospora</taxon>
    </lineage>
</organism>
<protein>
    <submittedName>
        <fullName evidence="2">Nuclear transport factor 2 family protein</fullName>
    </submittedName>
</protein>
<dbReference type="InterPro" id="IPR032710">
    <property type="entry name" value="NTF2-like_dom_sf"/>
</dbReference>
<dbReference type="InterPro" id="IPR027843">
    <property type="entry name" value="DUF4440"/>
</dbReference>
<dbReference type="Pfam" id="PF14534">
    <property type="entry name" value="DUF4440"/>
    <property type="match status" value="1"/>
</dbReference>
<evidence type="ECO:0000259" key="1">
    <source>
        <dbReference type="Pfam" id="PF14534"/>
    </source>
</evidence>
<accession>A0ABV8KIJ4</accession>
<dbReference type="Gene3D" id="3.10.450.50">
    <property type="match status" value="1"/>
</dbReference>
<proteinExistence type="predicted"/>
<name>A0ABV8KIJ4_9ACTN</name>
<reference evidence="3" key="1">
    <citation type="journal article" date="2019" name="Int. J. Syst. Evol. Microbiol.">
        <title>The Global Catalogue of Microorganisms (GCM) 10K type strain sequencing project: providing services to taxonomists for standard genome sequencing and annotation.</title>
        <authorList>
            <consortium name="The Broad Institute Genomics Platform"/>
            <consortium name="The Broad Institute Genome Sequencing Center for Infectious Disease"/>
            <person name="Wu L."/>
            <person name="Ma J."/>
        </authorList>
    </citation>
    <scope>NUCLEOTIDE SEQUENCE [LARGE SCALE GENOMIC DNA]</scope>
    <source>
        <strain evidence="3">2902at01</strain>
    </source>
</reference>
<sequence length="132" mass="14673">MNDEATRELRDAERRLQRAQLASDVAALDRLIDDRLVFTGPDGRHYTKHDDLLVHRSGRQSMTRVDEEDLTALVVGDTGVTWFLGTLEGAIAGEPFRARVRYTRTWVRTDGGWRLIAAHVSPADGDDAGLSG</sequence>
<feature type="domain" description="DUF4440" evidence="1">
    <location>
        <begin position="9"/>
        <end position="115"/>
    </location>
</feature>